<gene>
    <name evidence="1" type="ORF">FYC77_17400</name>
</gene>
<dbReference type="AlphaFoldDB" id="A0A5D5AIP5"/>
<reference evidence="1 2" key="1">
    <citation type="submission" date="2019-08" db="EMBL/GenBank/DDBJ databases">
        <title>Archaea genome.</title>
        <authorList>
            <person name="Kajale S."/>
            <person name="Shouche Y."/>
            <person name="Deshpande N."/>
            <person name="Sharma A."/>
        </authorList>
    </citation>
    <scope>NUCLEOTIDE SEQUENCE [LARGE SCALE GENOMIC DNA]</scope>
    <source>
        <strain evidence="1 2">ESP3B_9</strain>
    </source>
</reference>
<sequence length="191" mass="21564">MELTRPIVETEARAYREQAPLAVVEEENLETLPGAFASGEYGRRDAAWVVRWYYRRFLGAYPDDRRREAEGRFWDTEFEDVRSAIDDAVNADDAVVGLESLIELDGVDVPVGSGFLQFIDPDEYVVVGPRVWATLHAAGDLERSYPDPPSISTYETYLERCQELAGCFDSDPWTLYTALFRLGDDGHPDSA</sequence>
<name>A0A5D5AIP5_9EURY</name>
<organism evidence="1 2">
    <name type="scientific">Natrialba swarupiae</name>
    <dbReference type="NCBI Taxonomy" id="2448032"/>
    <lineage>
        <taxon>Archaea</taxon>
        <taxon>Methanobacteriati</taxon>
        <taxon>Methanobacteriota</taxon>
        <taxon>Stenosarchaea group</taxon>
        <taxon>Halobacteria</taxon>
        <taxon>Halobacteriales</taxon>
        <taxon>Natrialbaceae</taxon>
        <taxon>Natrialba</taxon>
    </lineage>
</organism>
<dbReference type="EMBL" id="VTAW01000032">
    <property type="protein sequence ID" value="TYT60687.1"/>
    <property type="molecule type" value="Genomic_DNA"/>
</dbReference>
<keyword evidence="2" id="KW-1185">Reference proteome</keyword>
<accession>A0A5D5AIP5</accession>
<dbReference type="RefSeq" id="WP_149082769.1">
    <property type="nucleotide sequence ID" value="NZ_VTAW01000032.1"/>
</dbReference>
<protein>
    <submittedName>
        <fullName evidence="1">Uncharacterized protein</fullName>
    </submittedName>
</protein>
<proteinExistence type="predicted"/>
<evidence type="ECO:0000313" key="2">
    <source>
        <dbReference type="Proteomes" id="UP000324104"/>
    </source>
</evidence>
<evidence type="ECO:0000313" key="1">
    <source>
        <dbReference type="EMBL" id="TYT60687.1"/>
    </source>
</evidence>
<comment type="caution">
    <text evidence="1">The sequence shown here is derived from an EMBL/GenBank/DDBJ whole genome shotgun (WGS) entry which is preliminary data.</text>
</comment>
<dbReference type="Proteomes" id="UP000324104">
    <property type="component" value="Unassembled WGS sequence"/>
</dbReference>